<dbReference type="PANTHER" id="PTHR37543">
    <property type="entry name" value="CCCH ZINC FINGER DNA BINDING PROTEIN (AFU_ORTHOLOGUE AFUA_5G12760)"/>
    <property type="match status" value="1"/>
</dbReference>
<evidence type="ECO:0000313" key="5">
    <source>
        <dbReference type="Proteomes" id="UP000050424"/>
    </source>
</evidence>
<dbReference type="AlphaFoldDB" id="A0A0P7BHZ5"/>
<feature type="domain" description="Tandem CCCH zinc finger" evidence="3">
    <location>
        <begin position="438"/>
        <end position="482"/>
    </location>
</feature>
<dbReference type="OrthoDB" id="2270193at2759"/>
<dbReference type="EMBL" id="LKCW01000080">
    <property type="protein sequence ID" value="KPM40587.1"/>
    <property type="molecule type" value="Genomic_DNA"/>
</dbReference>
<gene>
    <name evidence="4" type="ORF">AK830_g5963</name>
</gene>
<dbReference type="InterPro" id="IPR057654">
    <property type="entry name" value="Znf-CCCH_tandem"/>
</dbReference>
<comment type="caution">
    <text evidence="4">The sequence shown here is derived from an EMBL/GenBank/DDBJ whole genome shotgun (WGS) entry which is preliminary data.</text>
</comment>
<sequence>MESPVCEEFNEFVDNVCAQGMKSLNWMATIQLQLQTFSEKHRNACRELERERAAKRDDKEKAERLESEVKGLRELACQNAYVRVHLEKEQRLSWYTKGLVTFLMSDVDNLKKAANHNAFVLVLIDADAEEYMFDEKYYQGDPAEGGKRAALDLRAAVQEHIRNTKPELVQVPIVVKAFASGHGLAESLAKNGLFTADNAKNGVFRFASGFSEADDQFDFVFVGVESSRGNHKIKSAIRQYVESPTCKHLLLGARPDNDYAQMLEKYLPNLEVVAKIELLKSFRTSPGLASLPFPIVTIGSLFRTGPVINLATTPAVLESSTQELAAWPKPGENGEWPRSFKEVVPTSTSPPVDSVARPRPMFTKQTSNEMAILLNANYERVDFRLPEPSKKTIASYERKIQIEGKRFCFGFYLMGPCISTKCQFLHTGLTAAEQVVQRIRFRWKMCPMRQLCRDPKCAFGHHCFCDQTWECEFLDELHHVDLDSWKEVTRY</sequence>
<keyword evidence="5" id="KW-1185">Reference proteome</keyword>
<dbReference type="Pfam" id="PF25540">
    <property type="entry name" value="DUF7923"/>
    <property type="match status" value="1"/>
</dbReference>
<dbReference type="Proteomes" id="UP000050424">
    <property type="component" value="Unassembled WGS sequence"/>
</dbReference>
<dbReference type="InterPro" id="IPR057683">
    <property type="entry name" value="DUF7923"/>
</dbReference>
<dbReference type="PANTHER" id="PTHR37543:SF1">
    <property type="entry name" value="CCCH ZINC FINGER DNA BINDING PROTEIN (AFU_ORTHOLOGUE AFUA_5G12760)"/>
    <property type="match status" value="1"/>
</dbReference>
<organism evidence="4 5">
    <name type="scientific">Neonectria ditissima</name>
    <dbReference type="NCBI Taxonomy" id="78410"/>
    <lineage>
        <taxon>Eukaryota</taxon>
        <taxon>Fungi</taxon>
        <taxon>Dikarya</taxon>
        <taxon>Ascomycota</taxon>
        <taxon>Pezizomycotina</taxon>
        <taxon>Sordariomycetes</taxon>
        <taxon>Hypocreomycetidae</taxon>
        <taxon>Hypocreales</taxon>
        <taxon>Nectriaceae</taxon>
        <taxon>Neonectria</taxon>
    </lineage>
</organism>
<evidence type="ECO:0000313" key="4">
    <source>
        <dbReference type="EMBL" id="KPM40587.1"/>
    </source>
</evidence>
<accession>A0A0P7BHZ5</accession>
<evidence type="ECO:0000259" key="3">
    <source>
        <dbReference type="Pfam" id="PF25543"/>
    </source>
</evidence>
<feature type="coiled-coil region" evidence="1">
    <location>
        <begin position="38"/>
        <end position="75"/>
    </location>
</feature>
<name>A0A0P7BHZ5_9HYPO</name>
<evidence type="ECO:0000259" key="2">
    <source>
        <dbReference type="Pfam" id="PF25540"/>
    </source>
</evidence>
<evidence type="ECO:0000256" key="1">
    <source>
        <dbReference type="SAM" id="Coils"/>
    </source>
</evidence>
<evidence type="ECO:0008006" key="6">
    <source>
        <dbReference type="Google" id="ProtNLM"/>
    </source>
</evidence>
<protein>
    <recommendedName>
        <fullName evidence="6">C3H1-type domain-containing protein</fullName>
    </recommendedName>
</protein>
<reference evidence="4 5" key="1">
    <citation type="submission" date="2015-09" db="EMBL/GenBank/DDBJ databases">
        <title>Draft genome of a European isolate of the apple canker pathogen Neonectria ditissima.</title>
        <authorList>
            <person name="Gomez-Cortecero A."/>
            <person name="Harrison R.J."/>
            <person name="Armitage A.D."/>
        </authorList>
    </citation>
    <scope>NUCLEOTIDE SEQUENCE [LARGE SCALE GENOMIC DNA]</scope>
    <source>
        <strain evidence="4 5">R09/05</strain>
    </source>
</reference>
<keyword evidence="1" id="KW-0175">Coiled coil</keyword>
<feature type="domain" description="DUF7923" evidence="2">
    <location>
        <begin position="115"/>
        <end position="302"/>
    </location>
</feature>
<dbReference type="STRING" id="78410.A0A0P7BHZ5"/>
<dbReference type="Pfam" id="PF25543">
    <property type="entry name" value="zf-CCCH_tandem"/>
    <property type="match status" value="1"/>
</dbReference>
<proteinExistence type="predicted"/>